<evidence type="ECO:0000313" key="2">
    <source>
        <dbReference type="Proteomes" id="UP000267223"/>
    </source>
</evidence>
<protein>
    <submittedName>
        <fullName evidence="1">Uncharacterized protein</fullName>
    </submittedName>
</protein>
<keyword evidence="2" id="KW-1185">Reference proteome</keyword>
<dbReference type="Proteomes" id="UP000267223">
    <property type="component" value="Unassembled WGS sequence"/>
</dbReference>
<accession>A0A3M9N8Q3</accession>
<reference evidence="1 2" key="1">
    <citation type="submission" date="2018-11" db="EMBL/GenBank/DDBJ databases">
        <title>Draft genome sequence of Ferruginibacter sp. BO-59.</title>
        <authorList>
            <person name="Im W.T."/>
        </authorList>
    </citation>
    <scope>NUCLEOTIDE SEQUENCE [LARGE SCALE GENOMIC DNA]</scope>
    <source>
        <strain evidence="1 2">BO-59</strain>
    </source>
</reference>
<evidence type="ECO:0000313" key="1">
    <source>
        <dbReference type="EMBL" id="RNI33603.1"/>
    </source>
</evidence>
<comment type="caution">
    <text evidence="1">The sequence shown here is derived from an EMBL/GenBank/DDBJ whole genome shotgun (WGS) entry which is preliminary data.</text>
</comment>
<dbReference type="EMBL" id="RJJR01000018">
    <property type="protein sequence ID" value="RNI33603.1"/>
    <property type="molecule type" value="Genomic_DNA"/>
</dbReference>
<gene>
    <name evidence="1" type="ORF">EFY79_18455</name>
</gene>
<sequence length="81" mass="9205">MKNLATENESSYDSLIAIAMTGELKEWSTSVPTGETHYFDFDLFRNCADTNLQLPVKLIEEVDKVYPTIKSLNTIEMEEGK</sequence>
<dbReference type="OrthoDB" id="886594at2"/>
<proteinExistence type="predicted"/>
<name>A0A3M9N8Q3_9BACT</name>
<dbReference type="AlphaFoldDB" id="A0A3M9N8Q3"/>
<dbReference type="RefSeq" id="WP_123122228.1">
    <property type="nucleotide sequence ID" value="NZ_RJJR01000018.1"/>
</dbReference>
<organism evidence="1 2">
    <name type="scientific">Hanamia caeni</name>
    <dbReference type="NCBI Taxonomy" id="2294116"/>
    <lineage>
        <taxon>Bacteria</taxon>
        <taxon>Pseudomonadati</taxon>
        <taxon>Bacteroidota</taxon>
        <taxon>Chitinophagia</taxon>
        <taxon>Chitinophagales</taxon>
        <taxon>Chitinophagaceae</taxon>
        <taxon>Hanamia</taxon>
    </lineage>
</organism>